<dbReference type="RefSeq" id="WP_109894640.1">
    <property type="nucleotide sequence ID" value="NZ_CP029550.1"/>
</dbReference>
<keyword evidence="2" id="KW-1185">Reference proteome</keyword>
<dbReference type="OrthoDB" id="7996116at2"/>
<name>A0A2U8WBU8_9HYPH</name>
<accession>A0A2U8WBU8</accession>
<dbReference type="AlphaFoldDB" id="A0A2U8WBU8"/>
<organism evidence="1 2">
    <name type="scientific">Methylobacterium durans</name>
    <dbReference type="NCBI Taxonomy" id="2202825"/>
    <lineage>
        <taxon>Bacteria</taxon>
        <taxon>Pseudomonadati</taxon>
        <taxon>Pseudomonadota</taxon>
        <taxon>Alphaproteobacteria</taxon>
        <taxon>Hyphomicrobiales</taxon>
        <taxon>Methylobacteriaceae</taxon>
        <taxon>Methylobacterium</taxon>
    </lineage>
</organism>
<gene>
    <name evidence="1" type="ORF">DK389_27960</name>
</gene>
<dbReference type="KEGG" id="mets:DK389_27960"/>
<protein>
    <submittedName>
        <fullName evidence="1">Uncharacterized protein</fullName>
    </submittedName>
</protein>
<proteinExistence type="predicted"/>
<dbReference type="EMBL" id="CP029550">
    <property type="protein sequence ID" value="AWN43644.1"/>
    <property type="molecule type" value="Genomic_DNA"/>
</dbReference>
<dbReference type="Proteomes" id="UP000245926">
    <property type="component" value="Chromosome"/>
</dbReference>
<evidence type="ECO:0000313" key="1">
    <source>
        <dbReference type="EMBL" id="AWN43644.1"/>
    </source>
</evidence>
<sequence>MDQDTPASDRVARTIAENVYAAYSRQMTGATHPQTEQTMLARLVEAIRPRVDRAEPDEVIEAANAVLAAWEQQDPGVRGPRIASVDLAGGAVGLRPA</sequence>
<evidence type="ECO:0000313" key="2">
    <source>
        <dbReference type="Proteomes" id="UP000245926"/>
    </source>
</evidence>
<reference evidence="2" key="1">
    <citation type="submission" date="2018-05" db="EMBL/GenBank/DDBJ databases">
        <title>Complete Genome Sequence of Methylobacterium sp. 17SD2-17.</title>
        <authorList>
            <person name="Srinivasan S."/>
        </authorList>
    </citation>
    <scope>NUCLEOTIDE SEQUENCE [LARGE SCALE GENOMIC DNA]</scope>
    <source>
        <strain evidence="2">17SD2-17</strain>
    </source>
</reference>